<gene>
    <name evidence="3" type="ORF">HHH54_00265</name>
</gene>
<dbReference type="Gene3D" id="3.40.50.880">
    <property type="match status" value="1"/>
</dbReference>
<dbReference type="PANTHER" id="PTHR43418:SF4">
    <property type="entry name" value="MULTIFUNCTIONAL TRYPTOPHAN BIOSYNTHESIS PROTEIN"/>
    <property type="match status" value="1"/>
</dbReference>
<evidence type="ECO:0000313" key="3">
    <source>
        <dbReference type="EMBL" id="MBI5974026.1"/>
    </source>
</evidence>
<comment type="caution">
    <text evidence="3">The sequence shown here is derived from an EMBL/GenBank/DDBJ whole genome shotgun (WGS) entry which is preliminary data.</text>
</comment>
<dbReference type="InterPro" id="IPR006221">
    <property type="entry name" value="TrpG/PapA_dom"/>
</dbReference>
<keyword evidence="1" id="KW-0315">Glutamine amidotransferase</keyword>
<dbReference type="PRINTS" id="PR00099">
    <property type="entry name" value="CPSGATASE"/>
</dbReference>
<dbReference type="NCBIfam" id="TIGR00566">
    <property type="entry name" value="trpG_papA"/>
    <property type="match status" value="1"/>
</dbReference>
<accession>A0ABS0T5K7</accession>
<dbReference type="RefSeq" id="WP_198616819.1">
    <property type="nucleotide sequence ID" value="NZ_JABANU010000001.1"/>
</dbReference>
<dbReference type="InterPro" id="IPR050472">
    <property type="entry name" value="Anth_synth/Amidotransfase"/>
</dbReference>
<protein>
    <submittedName>
        <fullName evidence="3">Aminodeoxychorismate/anthranilate synthase component II</fullName>
    </submittedName>
</protein>
<feature type="domain" description="Glutamine amidotransferase" evidence="2">
    <location>
        <begin position="3"/>
        <end position="188"/>
    </location>
</feature>
<name>A0ABS0T5K7_9STAP</name>
<dbReference type="InterPro" id="IPR017926">
    <property type="entry name" value="GATASE"/>
</dbReference>
<keyword evidence="4" id="KW-1185">Reference proteome</keyword>
<dbReference type="PROSITE" id="PS51273">
    <property type="entry name" value="GATASE_TYPE_1"/>
    <property type="match status" value="1"/>
</dbReference>
<dbReference type="PRINTS" id="PR00097">
    <property type="entry name" value="ANTSNTHASEII"/>
</dbReference>
<dbReference type="InterPro" id="IPR029062">
    <property type="entry name" value="Class_I_gatase-like"/>
</dbReference>
<dbReference type="Pfam" id="PF00117">
    <property type="entry name" value="GATase"/>
    <property type="match status" value="1"/>
</dbReference>
<proteinExistence type="predicted"/>
<dbReference type="SUPFAM" id="SSF52317">
    <property type="entry name" value="Class I glutamine amidotransferase-like"/>
    <property type="match status" value="1"/>
</dbReference>
<dbReference type="PANTHER" id="PTHR43418">
    <property type="entry name" value="MULTIFUNCTIONAL TRYPTOPHAN BIOSYNTHESIS PROTEIN-RELATED"/>
    <property type="match status" value="1"/>
</dbReference>
<dbReference type="EMBL" id="JABANU010000001">
    <property type="protein sequence ID" value="MBI5974026.1"/>
    <property type="molecule type" value="Genomic_DNA"/>
</dbReference>
<dbReference type="Proteomes" id="UP000751852">
    <property type="component" value="Unassembled WGS sequence"/>
</dbReference>
<dbReference type="PRINTS" id="PR00096">
    <property type="entry name" value="GATASE"/>
</dbReference>
<evidence type="ECO:0000259" key="2">
    <source>
        <dbReference type="Pfam" id="PF00117"/>
    </source>
</evidence>
<sequence>MIVMIDNKDSFTYNVVDYLEVESGQTIKVIDVEAVNVSDLVTLKPDAIVISPGPGAPKDYPQLFEVIQHFESTVPILGVCLGFQLLVAYYGGEIVHAPYPVHGHTTLITHNDSELFYGLPSQFNVMRYHSLMADKDSIQYPLQITAYNDEGIIMAIEHDTYPIYGVQYHPESILSEHGHAQIRNFLVKAGVIDGCEV</sequence>
<evidence type="ECO:0000313" key="4">
    <source>
        <dbReference type="Proteomes" id="UP000751852"/>
    </source>
</evidence>
<dbReference type="CDD" id="cd01743">
    <property type="entry name" value="GATase1_Anthranilate_Synthase"/>
    <property type="match status" value="1"/>
</dbReference>
<organism evidence="3 4">
    <name type="scientific">Staphylococcus canis</name>
    <dbReference type="NCBI Taxonomy" id="2724942"/>
    <lineage>
        <taxon>Bacteria</taxon>
        <taxon>Bacillati</taxon>
        <taxon>Bacillota</taxon>
        <taxon>Bacilli</taxon>
        <taxon>Bacillales</taxon>
        <taxon>Staphylococcaceae</taxon>
        <taxon>Staphylococcus</taxon>
    </lineage>
</organism>
<reference evidence="3 4" key="1">
    <citation type="submission" date="2020-04" db="EMBL/GenBank/DDBJ databases">
        <title>Staphylococcus species from domestic dog.</title>
        <authorList>
            <person name="Paterson G.K."/>
        </authorList>
    </citation>
    <scope>NUCLEOTIDE SEQUENCE [LARGE SCALE GENOMIC DNA]</scope>
    <source>
        <strain evidence="3 4">H16/1A</strain>
    </source>
</reference>
<evidence type="ECO:0000256" key="1">
    <source>
        <dbReference type="ARBA" id="ARBA00022962"/>
    </source>
</evidence>